<dbReference type="PANTHER" id="PTHR16469:SF27">
    <property type="entry name" value="UBIQUITIN-ASSOCIATED AND SH3 DOMAIN-CONTAINING BA-RELATED"/>
    <property type="match status" value="1"/>
</dbReference>
<proteinExistence type="predicted"/>
<evidence type="ECO:0000256" key="1">
    <source>
        <dbReference type="SAM" id="MobiDB-lite"/>
    </source>
</evidence>
<dbReference type="Gene3D" id="3.40.50.1240">
    <property type="entry name" value="Phosphoglycerate mutase-like"/>
    <property type="match status" value="1"/>
</dbReference>
<dbReference type="InterPro" id="IPR029033">
    <property type="entry name" value="His_PPase_superfam"/>
</dbReference>
<evidence type="ECO:0000313" key="2">
    <source>
        <dbReference type="EMBL" id="CAB3246139.1"/>
    </source>
</evidence>
<dbReference type="InterPro" id="IPR051710">
    <property type="entry name" value="Phosphatase_SH3-domain"/>
</dbReference>
<organism evidence="2 3">
    <name type="scientific">Arctia plantaginis</name>
    <name type="common">Wood tiger moth</name>
    <name type="synonym">Phalaena plantaginis</name>
    <dbReference type="NCBI Taxonomy" id="874455"/>
    <lineage>
        <taxon>Eukaryota</taxon>
        <taxon>Metazoa</taxon>
        <taxon>Ecdysozoa</taxon>
        <taxon>Arthropoda</taxon>
        <taxon>Hexapoda</taxon>
        <taxon>Insecta</taxon>
        <taxon>Pterygota</taxon>
        <taxon>Neoptera</taxon>
        <taxon>Endopterygota</taxon>
        <taxon>Lepidoptera</taxon>
        <taxon>Glossata</taxon>
        <taxon>Ditrysia</taxon>
        <taxon>Noctuoidea</taxon>
        <taxon>Erebidae</taxon>
        <taxon>Arctiinae</taxon>
        <taxon>Arctia</taxon>
    </lineage>
</organism>
<dbReference type="SUPFAM" id="SSF53254">
    <property type="entry name" value="Phosphoglycerate mutase-like"/>
    <property type="match status" value="1"/>
</dbReference>
<dbReference type="EMBL" id="CADEBC010000525">
    <property type="protein sequence ID" value="CAB3246139.1"/>
    <property type="molecule type" value="Genomic_DNA"/>
</dbReference>
<sequence length="397" mass="44376">MVKLRSRPGLPGKLTRHGVSGYLPAIFTRLTLESDAWTLHRSVTLSNKNSSDCKSESYSNTGEEMASNYPHEGATQLGHEKSEENFKEWANYWQTLVNGGKEGIMNTNQDSDTALKTELGSGDNVAKSLQEDDSRRWVFAMRHGERVDLTYGQWVPYCFDENDTYTRMDLNMPLKLGKRAGGKESYAKDTPLTRIGRMQAQLVGEGLRLAGIDVKHVYASAALRCVDTAQGFLEGLQADPSVKIKVEPGLFEYKMWHVKGMAPFMTPLELHNAGYNVDLSYKPYVDLDINTDETLEDYYKRGEKVAQSAVLDTEQEGGNIIFVGHAATLDTTATALKRLSNPQPEFPPYSFVSNLMKVPYCALGALREKPWHVVCPPCPPSVNSSSGRFDWRMLLDI</sequence>
<name>A0A8S1ALX9_ARCPL</name>
<evidence type="ECO:0000313" key="3">
    <source>
        <dbReference type="Proteomes" id="UP000494106"/>
    </source>
</evidence>
<keyword evidence="3" id="KW-1185">Reference proteome</keyword>
<dbReference type="AlphaFoldDB" id="A0A8S1ALX9"/>
<comment type="caution">
    <text evidence="2">The sequence shown here is derived from an EMBL/GenBank/DDBJ whole genome shotgun (WGS) entry which is preliminary data.</text>
</comment>
<dbReference type="OrthoDB" id="414418at2759"/>
<dbReference type="Pfam" id="PF00300">
    <property type="entry name" value="His_Phos_1"/>
    <property type="match status" value="1"/>
</dbReference>
<dbReference type="PANTHER" id="PTHR16469">
    <property type="entry name" value="UBIQUITIN-ASSOCIATED AND SH3 DOMAIN-CONTAINING BA-RELATED"/>
    <property type="match status" value="1"/>
</dbReference>
<dbReference type="Proteomes" id="UP000494106">
    <property type="component" value="Unassembled WGS sequence"/>
</dbReference>
<gene>
    <name evidence="2" type="ORF">APLA_LOCUS10749</name>
</gene>
<feature type="region of interest" description="Disordered" evidence="1">
    <location>
        <begin position="48"/>
        <end position="67"/>
    </location>
</feature>
<accession>A0A8S1ALX9</accession>
<dbReference type="GO" id="GO:0016791">
    <property type="term" value="F:phosphatase activity"/>
    <property type="evidence" value="ECO:0007669"/>
    <property type="project" value="UniProtKB-ARBA"/>
</dbReference>
<protein>
    <submittedName>
        <fullName evidence="2">Uncharacterized protein</fullName>
    </submittedName>
</protein>
<dbReference type="CDD" id="cd07067">
    <property type="entry name" value="HP_PGM_like"/>
    <property type="match status" value="1"/>
</dbReference>
<dbReference type="InterPro" id="IPR013078">
    <property type="entry name" value="His_Pase_superF_clade-1"/>
</dbReference>
<feature type="compositionally biased region" description="Polar residues" evidence="1">
    <location>
        <begin position="48"/>
        <end position="62"/>
    </location>
</feature>
<reference evidence="2 3" key="1">
    <citation type="submission" date="2020-04" db="EMBL/GenBank/DDBJ databases">
        <authorList>
            <person name="Wallbank WR R."/>
            <person name="Pardo Diaz C."/>
            <person name="Kozak K."/>
            <person name="Martin S."/>
            <person name="Jiggins C."/>
            <person name="Moest M."/>
            <person name="Warren A I."/>
            <person name="Byers J.R.P. K."/>
            <person name="Montejo-Kovacevich G."/>
            <person name="Yen C E."/>
        </authorList>
    </citation>
    <scope>NUCLEOTIDE SEQUENCE [LARGE SCALE GENOMIC DNA]</scope>
</reference>